<dbReference type="InterPro" id="IPR013783">
    <property type="entry name" value="Ig-like_fold"/>
</dbReference>
<dbReference type="FunFam" id="2.60.40.10:FF:000432">
    <property type="entry name" value="Protein tyrosine kinase 7 (inactive)"/>
    <property type="match status" value="1"/>
</dbReference>
<dbReference type="InterPro" id="IPR036179">
    <property type="entry name" value="Ig-like_dom_sf"/>
</dbReference>
<dbReference type="Ensembl" id="ENSGAGT00000003002.1">
    <property type="protein sequence ID" value="ENSGAGP00000002625.1"/>
    <property type="gene ID" value="ENSGAGG00000002107.1"/>
</dbReference>
<evidence type="ECO:0000313" key="3">
    <source>
        <dbReference type="Proteomes" id="UP000291020"/>
    </source>
</evidence>
<protein>
    <recommendedName>
        <fullName evidence="1">Ig-like domain-containing protein</fullName>
    </recommendedName>
</protein>
<sequence>PAPCVTSFPAFLSAVGTRARILFTKEPSSQDALHGRSAILRCEVEEPSGVEFEWLHNGLSVQDTERRFQEGSNLQFTAVDRQQDAGSFQCVARSTVTGEEARTANASFNIKCEYESRASEPAPSLSS</sequence>
<dbReference type="STRING" id="38772.ENSGAGP00000002625"/>
<dbReference type="InterPro" id="IPR007110">
    <property type="entry name" value="Ig-like_dom"/>
</dbReference>
<proteinExistence type="predicted"/>
<evidence type="ECO:0000259" key="1">
    <source>
        <dbReference type="PROSITE" id="PS50835"/>
    </source>
</evidence>
<keyword evidence="3" id="KW-1185">Reference proteome</keyword>
<dbReference type="PROSITE" id="PS50835">
    <property type="entry name" value="IG_LIKE"/>
    <property type="match status" value="1"/>
</dbReference>
<evidence type="ECO:0000313" key="2">
    <source>
        <dbReference type="Ensembl" id="ENSGAGP00000002625.1"/>
    </source>
</evidence>
<dbReference type="InterPro" id="IPR003598">
    <property type="entry name" value="Ig_sub2"/>
</dbReference>
<name>A0A452GLF4_9SAUR</name>
<dbReference type="Proteomes" id="UP000291020">
    <property type="component" value="Unassembled WGS sequence"/>
</dbReference>
<reference evidence="2" key="3">
    <citation type="submission" date="2025-09" db="UniProtKB">
        <authorList>
            <consortium name="Ensembl"/>
        </authorList>
    </citation>
    <scope>IDENTIFICATION</scope>
</reference>
<organism evidence="2 3">
    <name type="scientific">Gopherus agassizii</name>
    <name type="common">Agassiz's desert tortoise</name>
    <dbReference type="NCBI Taxonomy" id="38772"/>
    <lineage>
        <taxon>Eukaryota</taxon>
        <taxon>Metazoa</taxon>
        <taxon>Chordata</taxon>
        <taxon>Craniata</taxon>
        <taxon>Vertebrata</taxon>
        <taxon>Euteleostomi</taxon>
        <taxon>Archelosauria</taxon>
        <taxon>Testudinata</taxon>
        <taxon>Testudines</taxon>
        <taxon>Cryptodira</taxon>
        <taxon>Durocryptodira</taxon>
        <taxon>Testudinoidea</taxon>
        <taxon>Testudinidae</taxon>
        <taxon>Gopherus</taxon>
    </lineage>
</organism>
<dbReference type="Pfam" id="PF13927">
    <property type="entry name" value="Ig_3"/>
    <property type="match status" value="1"/>
</dbReference>
<accession>A0A452GLF4</accession>
<dbReference type="SUPFAM" id="SSF48726">
    <property type="entry name" value="Immunoglobulin"/>
    <property type="match status" value="1"/>
</dbReference>
<reference evidence="3" key="1">
    <citation type="journal article" date="2017" name="PLoS ONE">
        <title>The Agassiz's desert tortoise genome provides a resource for the conservation of a threatened species.</title>
        <authorList>
            <person name="Tollis M."/>
            <person name="DeNardo D.F."/>
            <person name="Cornelius J.A."/>
            <person name="Dolby G.A."/>
            <person name="Edwards T."/>
            <person name="Henen B.T."/>
            <person name="Karl A.E."/>
            <person name="Murphy R.W."/>
            <person name="Kusumi K."/>
        </authorList>
    </citation>
    <scope>NUCLEOTIDE SEQUENCE [LARGE SCALE GENOMIC DNA]</scope>
</reference>
<reference evidence="2" key="2">
    <citation type="submission" date="2025-08" db="UniProtKB">
        <authorList>
            <consortium name="Ensembl"/>
        </authorList>
    </citation>
    <scope>IDENTIFICATION</scope>
</reference>
<dbReference type="CDD" id="cd00096">
    <property type="entry name" value="Ig"/>
    <property type="match status" value="1"/>
</dbReference>
<dbReference type="AlphaFoldDB" id="A0A452GLF4"/>
<feature type="domain" description="Ig-like" evidence="1">
    <location>
        <begin position="9"/>
        <end position="109"/>
    </location>
</feature>
<dbReference type="SMART" id="SM00408">
    <property type="entry name" value="IGc2"/>
    <property type="match status" value="1"/>
</dbReference>
<dbReference type="Gene3D" id="2.60.40.10">
    <property type="entry name" value="Immunoglobulins"/>
    <property type="match status" value="1"/>
</dbReference>